<dbReference type="RefSeq" id="YP_010111297.1">
    <property type="nucleotide sequence ID" value="NC_055880.1"/>
</dbReference>
<evidence type="ECO:0000313" key="1">
    <source>
        <dbReference type="EMBL" id="QOR59139.1"/>
    </source>
</evidence>
<protein>
    <submittedName>
        <fullName evidence="1">Uncharacterized protein</fullName>
    </submittedName>
</protein>
<dbReference type="EMBL" id="MT774387">
    <property type="protein sequence ID" value="QOR59139.1"/>
    <property type="molecule type" value="Genomic_DNA"/>
</dbReference>
<accession>A0A7M1S005</accession>
<name>A0A7M1S005_9CAUD</name>
<dbReference type="Proteomes" id="UP000594132">
    <property type="component" value="Segment"/>
</dbReference>
<dbReference type="GeneID" id="65129660"/>
<organism evidence="1 2">
    <name type="scientific">uncultured phage cr111_1</name>
    <dbReference type="NCBI Taxonomy" id="2772071"/>
    <lineage>
        <taxon>Viruses</taxon>
        <taxon>Duplodnaviria</taxon>
        <taxon>Heunggongvirae</taxon>
        <taxon>Uroviricota</taxon>
        <taxon>Caudoviricetes</taxon>
        <taxon>Crassvirales</taxon>
        <taxon>Steigviridae</taxon>
        <taxon>Asinivirinae</taxon>
        <taxon>Lahndsivirus</taxon>
        <taxon>Lahndsivirus rarus</taxon>
    </lineage>
</organism>
<dbReference type="SUPFAM" id="SSF82771">
    <property type="entry name" value="GIY-YIG endonuclease"/>
    <property type="match status" value="1"/>
</dbReference>
<proteinExistence type="predicted"/>
<dbReference type="KEGG" id="vg:65129660"/>
<evidence type="ECO:0000313" key="2">
    <source>
        <dbReference type="Proteomes" id="UP000594132"/>
    </source>
</evidence>
<dbReference type="InterPro" id="IPR035901">
    <property type="entry name" value="GIY-YIG_endonuc_sf"/>
</dbReference>
<dbReference type="Gene3D" id="3.40.1440.10">
    <property type="entry name" value="GIY-YIG endonuclease"/>
    <property type="match status" value="1"/>
</dbReference>
<dbReference type="Gene3D" id="1.10.10.60">
    <property type="entry name" value="Homeodomain-like"/>
    <property type="match status" value="1"/>
</dbReference>
<sequence>MYIKRAIHKYGKEHFSIHLIEEIPISLLNEREQYWIKYYDSYNTGYNLTEGGQDSNYFNLHRLENSIDLRKFTDYILEFKPLAIEVARHFGISKSSVYNLIKRLNNPNLILNSYNPKRAKSVTDIDSKELISLYLKGWSIQDLTKKYKIRKHKISEFLKSEGISIRRGIKGYKHRI</sequence>
<reference evidence="1 2" key="1">
    <citation type="submission" date="2020-07" db="EMBL/GenBank/DDBJ databases">
        <title>Taxonomic proposal: Crassvirales, a new order of highly abundant and diverse bacterial viruses.</title>
        <authorList>
            <person name="Shkoporov A.N."/>
            <person name="Stockdale S.R."/>
            <person name="Guerin E."/>
            <person name="Ross R.P."/>
            <person name="Hill C."/>
        </authorList>
    </citation>
    <scope>NUCLEOTIDE SEQUENCE [LARGE SCALE GENOMIC DNA]</scope>
</reference>
<keyword evidence="2" id="KW-1185">Reference proteome</keyword>